<dbReference type="GO" id="GO:0006950">
    <property type="term" value="P:response to stress"/>
    <property type="evidence" value="ECO:0007669"/>
    <property type="project" value="UniProtKB-ARBA"/>
</dbReference>
<gene>
    <name evidence="9" type="ORF">EG68_01994</name>
</gene>
<dbReference type="PANTHER" id="PTHR11009">
    <property type="entry name" value="DER1-LIKE PROTEIN, DERLIN"/>
    <property type="match status" value="1"/>
</dbReference>
<comment type="caution">
    <text evidence="9">The sequence shown here is derived from an EMBL/GenBank/DDBJ whole genome shotgun (WGS) entry which is preliminary data.</text>
</comment>
<sequence>MPGNEISDMFYSIPLITRYWFSGTILFSLLGRLGLIDPMRMVLLWSDSYKFEIWRPITALLFYPVNPSTGFHFLINLYFLYSYSSRLENGRFVIKSNVFQGPFFGRTADYVFLTAFCWLLVVIVGYMAPFYFLMEPMVLTIIYIWSQMNRDMIVQFWFGMQFKAMYFPWVLVIFNLIVRGSVLMELTGIVVGHVYYFFTTQYPQAYGGQALLKTPDFLYRLFPNQQRVVTGFGQVPQARQTAPTRNSNPRFPGRGNTLGAQD</sequence>
<evidence type="ECO:0000256" key="8">
    <source>
        <dbReference type="SAM" id="MobiDB-lite"/>
    </source>
</evidence>
<keyword evidence="6 7" id="KW-0472">Membrane</keyword>
<feature type="region of interest" description="Disordered" evidence="8">
    <location>
        <begin position="237"/>
        <end position="262"/>
    </location>
</feature>
<keyword evidence="5 7" id="KW-1133">Transmembrane helix</keyword>
<dbReference type="GO" id="GO:0005789">
    <property type="term" value="C:endoplasmic reticulum membrane"/>
    <property type="evidence" value="ECO:0007669"/>
    <property type="project" value="UniProtKB-SubCell"/>
</dbReference>
<dbReference type="InterPro" id="IPR035952">
    <property type="entry name" value="Rhomboid-like_sf"/>
</dbReference>
<evidence type="ECO:0000256" key="7">
    <source>
        <dbReference type="RuleBase" id="RU363059"/>
    </source>
</evidence>
<dbReference type="AlphaFoldDB" id="A0A8S9Z9R9"/>
<feature type="compositionally biased region" description="Polar residues" evidence="8">
    <location>
        <begin position="237"/>
        <end position="249"/>
    </location>
</feature>
<dbReference type="Pfam" id="PF04511">
    <property type="entry name" value="DER1"/>
    <property type="match status" value="1"/>
</dbReference>
<comment type="subcellular location">
    <subcellularLocation>
        <location evidence="1 7">Endoplasmic reticulum membrane</location>
        <topology evidence="1 7">Multi-pass membrane protein</topology>
    </subcellularLocation>
</comment>
<comment type="function">
    <text evidence="7">May be involved in the degradation of misfolded endoplasmic reticulum (ER) luminal proteins.</text>
</comment>
<feature type="transmembrane region" description="Helical" evidence="7">
    <location>
        <begin position="57"/>
        <end position="81"/>
    </location>
</feature>
<evidence type="ECO:0000256" key="5">
    <source>
        <dbReference type="ARBA" id="ARBA00022989"/>
    </source>
</evidence>
<evidence type="ECO:0000256" key="4">
    <source>
        <dbReference type="ARBA" id="ARBA00022824"/>
    </source>
</evidence>
<feature type="transmembrane region" description="Helical" evidence="7">
    <location>
        <begin position="180"/>
        <end position="198"/>
    </location>
</feature>
<protein>
    <recommendedName>
        <fullName evidence="7">Derlin</fullName>
    </recommendedName>
</protein>
<proteinExistence type="inferred from homology"/>
<feature type="transmembrane region" description="Helical" evidence="7">
    <location>
        <begin position="110"/>
        <end position="133"/>
    </location>
</feature>
<evidence type="ECO:0000256" key="2">
    <source>
        <dbReference type="ARBA" id="ARBA00008917"/>
    </source>
</evidence>
<dbReference type="InterPro" id="IPR007599">
    <property type="entry name" value="DER1"/>
</dbReference>
<dbReference type="OrthoDB" id="19102at2759"/>
<keyword evidence="4 7" id="KW-0256">Endoplasmic reticulum</keyword>
<evidence type="ECO:0000256" key="1">
    <source>
        <dbReference type="ARBA" id="ARBA00004477"/>
    </source>
</evidence>
<evidence type="ECO:0000256" key="3">
    <source>
        <dbReference type="ARBA" id="ARBA00022692"/>
    </source>
</evidence>
<dbReference type="SUPFAM" id="SSF144091">
    <property type="entry name" value="Rhomboid-like"/>
    <property type="match status" value="1"/>
</dbReference>
<feature type="transmembrane region" description="Helical" evidence="7">
    <location>
        <begin position="154"/>
        <end position="174"/>
    </location>
</feature>
<evidence type="ECO:0000256" key="6">
    <source>
        <dbReference type="ARBA" id="ARBA00023136"/>
    </source>
</evidence>
<feature type="transmembrane region" description="Helical" evidence="7">
    <location>
        <begin position="19"/>
        <end position="36"/>
    </location>
</feature>
<dbReference type="Proteomes" id="UP000822476">
    <property type="component" value="Unassembled WGS sequence"/>
</dbReference>
<reference evidence="9" key="1">
    <citation type="submission" date="2019-07" db="EMBL/GenBank/DDBJ databases">
        <title>Annotation for the trematode Paragonimus miyazaki's.</title>
        <authorList>
            <person name="Choi Y.-J."/>
        </authorList>
    </citation>
    <scope>NUCLEOTIDE SEQUENCE</scope>
    <source>
        <strain evidence="9">Japan</strain>
    </source>
</reference>
<name>A0A8S9Z9R9_9TREM</name>
<comment type="similarity">
    <text evidence="2 7">Belongs to the derlin family.</text>
</comment>
<evidence type="ECO:0000313" key="10">
    <source>
        <dbReference type="Proteomes" id="UP000822476"/>
    </source>
</evidence>
<evidence type="ECO:0000313" key="9">
    <source>
        <dbReference type="EMBL" id="KAF7260578.1"/>
    </source>
</evidence>
<keyword evidence="3 7" id="KW-0812">Transmembrane</keyword>
<keyword evidence="10" id="KW-1185">Reference proteome</keyword>
<organism evidence="9 10">
    <name type="scientific">Paragonimus skrjabini miyazakii</name>
    <dbReference type="NCBI Taxonomy" id="59628"/>
    <lineage>
        <taxon>Eukaryota</taxon>
        <taxon>Metazoa</taxon>
        <taxon>Spiralia</taxon>
        <taxon>Lophotrochozoa</taxon>
        <taxon>Platyhelminthes</taxon>
        <taxon>Trematoda</taxon>
        <taxon>Digenea</taxon>
        <taxon>Plagiorchiida</taxon>
        <taxon>Troglotremata</taxon>
        <taxon>Troglotrematidae</taxon>
        <taxon>Paragonimus</taxon>
    </lineage>
</organism>
<accession>A0A8S9Z9R9</accession>
<dbReference type="EMBL" id="JTDE01000689">
    <property type="protein sequence ID" value="KAF7260578.1"/>
    <property type="molecule type" value="Genomic_DNA"/>
</dbReference>